<dbReference type="PRINTS" id="PR01713">
    <property type="entry name" value="NUCEPIMERASE"/>
</dbReference>
<protein>
    <submittedName>
        <fullName evidence="3">UDP-glucuronate 4-epimerase</fullName>
        <ecNumber evidence="3">5.1.3.6</ecNumber>
    </submittedName>
</protein>
<evidence type="ECO:0000259" key="2">
    <source>
        <dbReference type="Pfam" id="PF16363"/>
    </source>
</evidence>
<accession>A0A7W6CMM2</accession>
<comment type="caution">
    <text evidence="3">The sequence shown here is derived from an EMBL/GenBank/DDBJ whole genome shotgun (WGS) entry which is preliminary data.</text>
</comment>
<dbReference type="EMBL" id="JACIDX010000004">
    <property type="protein sequence ID" value="MBB3954277.1"/>
    <property type="molecule type" value="Genomic_DNA"/>
</dbReference>
<keyword evidence="4" id="KW-1185">Reference proteome</keyword>
<organism evidence="3 4">
    <name type="scientific">Novosphingobium sediminicola</name>
    <dbReference type="NCBI Taxonomy" id="563162"/>
    <lineage>
        <taxon>Bacteria</taxon>
        <taxon>Pseudomonadati</taxon>
        <taxon>Pseudomonadota</taxon>
        <taxon>Alphaproteobacteria</taxon>
        <taxon>Sphingomonadales</taxon>
        <taxon>Sphingomonadaceae</taxon>
        <taxon>Novosphingobium</taxon>
    </lineage>
</organism>
<dbReference type="Proteomes" id="UP000548867">
    <property type="component" value="Unassembled WGS sequence"/>
</dbReference>
<dbReference type="Gene3D" id="3.90.25.10">
    <property type="entry name" value="UDP-galactose 4-epimerase, domain 1"/>
    <property type="match status" value="1"/>
</dbReference>
<evidence type="ECO:0000313" key="3">
    <source>
        <dbReference type="EMBL" id="MBB3954277.1"/>
    </source>
</evidence>
<dbReference type="PANTHER" id="PTHR43574">
    <property type="entry name" value="EPIMERASE-RELATED"/>
    <property type="match status" value="1"/>
</dbReference>
<reference evidence="3 4" key="1">
    <citation type="submission" date="2020-08" db="EMBL/GenBank/DDBJ databases">
        <title>Genomic Encyclopedia of Type Strains, Phase IV (KMG-IV): sequencing the most valuable type-strain genomes for metagenomic binning, comparative biology and taxonomic classification.</title>
        <authorList>
            <person name="Goeker M."/>
        </authorList>
    </citation>
    <scope>NUCLEOTIDE SEQUENCE [LARGE SCALE GENOMIC DNA]</scope>
    <source>
        <strain evidence="3 4">DSM 27057</strain>
    </source>
</reference>
<dbReference type="Gene3D" id="3.40.50.720">
    <property type="entry name" value="NAD(P)-binding Rossmann-like Domain"/>
    <property type="match status" value="1"/>
</dbReference>
<dbReference type="EC" id="5.1.3.6" evidence="3"/>
<gene>
    <name evidence="3" type="ORF">GGR38_001204</name>
</gene>
<evidence type="ECO:0000256" key="1">
    <source>
        <dbReference type="ARBA" id="ARBA00023027"/>
    </source>
</evidence>
<name>A0A7W6CMM2_9SPHN</name>
<dbReference type="AlphaFoldDB" id="A0A7W6CMM2"/>
<keyword evidence="3" id="KW-0413">Isomerase</keyword>
<dbReference type="GO" id="GO:0050378">
    <property type="term" value="F:UDP-glucuronate 4-epimerase activity"/>
    <property type="evidence" value="ECO:0007669"/>
    <property type="project" value="UniProtKB-EC"/>
</dbReference>
<dbReference type="Pfam" id="PF16363">
    <property type="entry name" value="GDP_Man_Dehyd"/>
    <property type="match status" value="1"/>
</dbReference>
<dbReference type="InterPro" id="IPR036291">
    <property type="entry name" value="NAD(P)-bd_dom_sf"/>
</dbReference>
<dbReference type="InterPro" id="IPR016040">
    <property type="entry name" value="NAD(P)-bd_dom"/>
</dbReference>
<evidence type="ECO:0000313" key="4">
    <source>
        <dbReference type="Proteomes" id="UP000548867"/>
    </source>
</evidence>
<dbReference type="RefSeq" id="WP_183623668.1">
    <property type="nucleotide sequence ID" value="NZ_JACIDX010000004.1"/>
</dbReference>
<feature type="domain" description="NAD(P)-binding" evidence="2">
    <location>
        <begin position="4"/>
        <end position="324"/>
    </location>
</feature>
<dbReference type="SUPFAM" id="SSF51735">
    <property type="entry name" value="NAD(P)-binding Rossmann-fold domains"/>
    <property type="match status" value="1"/>
</dbReference>
<sequence>MKVLVTGAAGFIGYSLAVKLLARGDSVIGLDMVNDYYDVTLKEARLARLRELGGASGNGRFTFVRQDFSQYEPLVESLNGLEFDRIVHLGAQAGVRYSITNPHAYLHSNLAGHLNMLEIGRHRGVENMVYASSSSVYGGNTKLPFAVEDRVDQPISLYAATKKADELMSETYAHLYRLPLTGLRFFTVYGPWGRPDMMMWIFAKNIAAGQPIPVFNNGDMYRDFTYIDDIIAGVIASLDNPAPDDGEVKAGGSTKPHRLYNIGNHSSEHLMRVVEILEEQIGKKAIIDFQPMQPGDVRQSFADIDAIARDHGYAPTTSIDVGVPKFIEWYKEYHGI</sequence>
<keyword evidence="1" id="KW-0520">NAD</keyword>
<proteinExistence type="predicted"/>